<proteinExistence type="predicted"/>
<dbReference type="EMBL" id="MK072384">
    <property type="protein sequence ID" value="AYV82643.1"/>
    <property type="molecule type" value="Genomic_DNA"/>
</dbReference>
<evidence type="ECO:0000313" key="1">
    <source>
        <dbReference type="EMBL" id="AYV82643.1"/>
    </source>
</evidence>
<protein>
    <submittedName>
        <fullName evidence="1">Uncharacterized protein</fullName>
    </submittedName>
</protein>
<accession>A0A3G5A9X1</accession>
<name>A0A3G5A9X1_9VIRU</name>
<reference evidence="1" key="1">
    <citation type="submission" date="2018-10" db="EMBL/GenBank/DDBJ databases">
        <title>Hidden diversity of soil giant viruses.</title>
        <authorList>
            <person name="Schulz F."/>
            <person name="Alteio L."/>
            <person name="Goudeau D."/>
            <person name="Ryan E.M."/>
            <person name="Malmstrom R.R."/>
            <person name="Blanchard J."/>
            <person name="Woyke T."/>
        </authorList>
    </citation>
    <scope>NUCLEOTIDE SEQUENCE</scope>
    <source>
        <strain evidence="1">HYV1</strain>
    </source>
</reference>
<organism evidence="1">
    <name type="scientific">Hyperionvirus sp</name>
    <dbReference type="NCBI Taxonomy" id="2487770"/>
    <lineage>
        <taxon>Viruses</taxon>
        <taxon>Varidnaviria</taxon>
        <taxon>Bamfordvirae</taxon>
        <taxon>Nucleocytoviricota</taxon>
        <taxon>Megaviricetes</taxon>
        <taxon>Imitervirales</taxon>
        <taxon>Mimiviridae</taxon>
        <taxon>Klosneuvirinae</taxon>
    </lineage>
</organism>
<sequence length="276" mass="31055">MAEKMTLDYRALVSKRDTLNAKMNESTEIVRTLVLQLQQARTEENRIKIALTEATEEVKQFEIEMKIGSALVQARAAMVQWSAALNKAERLVAAELYYKPLRHIVSISPLSLPLLPVTEHEEMETLLREIFTTSLHSVTITSKFDEKHLSIAIKETKEGSLDPIMVCKIIESFSLFGNITYGKFGFIAMASGSKYSILSTGAWIDKTIFDPALTIEKCTRCDKWIPICDTCHFKGSQMYHDPHVALCSDKDCQEALGYIQIDSLNPPHESNSCICT</sequence>
<gene>
    <name evidence="1" type="ORF">Hyperionvirus2_11</name>
</gene>